<keyword evidence="3" id="KW-1185">Reference proteome</keyword>
<dbReference type="RefSeq" id="WP_122919913.1">
    <property type="nucleotide sequence ID" value="NZ_RHHQ01000017.1"/>
</dbReference>
<proteinExistence type="predicted"/>
<keyword evidence="1" id="KW-0472">Membrane</keyword>
<feature type="transmembrane region" description="Helical" evidence="1">
    <location>
        <begin position="122"/>
        <end position="142"/>
    </location>
</feature>
<feature type="transmembrane region" description="Helical" evidence="1">
    <location>
        <begin position="26"/>
        <end position="45"/>
    </location>
</feature>
<dbReference type="OrthoDB" id="1913203at2"/>
<dbReference type="NCBIfam" id="NF041644">
    <property type="entry name" value="CBO0543_fam"/>
    <property type="match status" value="1"/>
</dbReference>
<evidence type="ECO:0000313" key="3">
    <source>
        <dbReference type="Proteomes" id="UP000271031"/>
    </source>
</evidence>
<protein>
    <submittedName>
        <fullName evidence="2">Uncharacterized protein</fullName>
    </submittedName>
</protein>
<name>A0A3M8DAL3_9BACL</name>
<keyword evidence="1" id="KW-1133">Transmembrane helix</keyword>
<dbReference type="InterPro" id="IPR048147">
    <property type="entry name" value="CBO0543-like"/>
</dbReference>
<accession>A0A3M8DAL3</accession>
<feature type="transmembrane region" description="Helical" evidence="1">
    <location>
        <begin position="6"/>
        <end position="21"/>
    </location>
</feature>
<organism evidence="2 3">
    <name type="scientific">Brevibacillus fluminis</name>
    <dbReference type="NCBI Taxonomy" id="511487"/>
    <lineage>
        <taxon>Bacteria</taxon>
        <taxon>Bacillati</taxon>
        <taxon>Bacillota</taxon>
        <taxon>Bacilli</taxon>
        <taxon>Bacillales</taxon>
        <taxon>Paenibacillaceae</taxon>
        <taxon>Brevibacillus</taxon>
    </lineage>
</organism>
<dbReference type="Proteomes" id="UP000271031">
    <property type="component" value="Unassembled WGS sequence"/>
</dbReference>
<reference evidence="2 3" key="1">
    <citation type="submission" date="2018-10" db="EMBL/GenBank/DDBJ databases">
        <title>Phylogenomics of Brevibacillus.</title>
        <authorList>
            <person name="Dunlap C."/>
        </authorList>
    </citation>
    <scope>NUCLEOTIDE SEQUENCE [LARGE SCALE GENOMIC DNA]</scope>
    <source>
        <strain evidence="2 3">JCM 15716</strain>
    </source>
</reference>
<dbReference type="EMBL" id="RHHQ01000017">
    <property type="protein sequence ID" value="RNB84631.1"/>
    <property type="molecule type" value="Genomic_DNA"/>
</dbReference>
<feature type="transmembrane region" description="Helical" evidence="1">
    <location>
        <begin position="65"/>
        <end position="83"/>
    </location>
</feature>
<feature type="transmembrane region" description="Helical" evidence="1">
    <location>
        <begin position="90"/>
        <end position="110"/>
    </location>
</feature>
<comment type="caution">
    <text evidence="2">The sequence shown here is derived from an EMBL/GenBank/DDBJ whole genome shotgun (WGS) entry which is preliminary data.</text>
</comment>
<dbReference type="AlphaFoldDB" id="A0A3M8DAL3"/>
<gene>
    <name evidence="2" type="ORF">EDM56_21235</name>
</gene>
<sequence length="148" mass="17281">MLYHIFFAFVIPWIFGIWLYNKNDRIVLTIAPAFSVIATIIDHWGISNGFWQILPIFNDKSLSSLPYDIGLFPILACLLVYLIHLNKHAFFWIIVISITATSLEVINLLLGKVIYGNGWNIIFTYVSYLIPNFLVFLYYRFLKSKGFY</sequence>
<evidence type="ECO:0000256" key="1">
    <source>
        <dbReference type="SAM" id="Phobius"/>
    </source>
</evidence>
<keyword evidence="1" id="KW-0812">Transmembrane</keyword>
<evidence type="ECO:0000313" key="2">
    <source>
        <dbReference type="EMBL" id="RNB84631.1"/>
    </source>
</evidence>